<dbReference type="Proteomes" id="UP001317963">
    <property type="component" value="Chromosome"/>
</dbReference>
<evidence type="ECO:0000259" key="3">
    <source>
        <dbReference type="PROSITE" id="PS50405"/>
    </source>
</evidence>
<name>A0ABY6Q585_9GAMM</name>
<evidence type="ECO:0000313" key="4">
    <source>
        <dbReference type="EMBL" id="UZP73426.1"/>
    </source>
</evidence>
<gene>
    <name evidence="4" type="ORF">E0F26_01165</name>
</gene>
<dbReference type="EMBL" id="CP036501">
    <property type="protein sequence ID" value="UZP73426.1"/>
    <property type="molecule type" value="Genomic_DNA"/>
</dbReference>
<proteinExistence type="inferred from homology"/>
<dbReference type="InterPro" id="IPR036282">
    <property type="entry name" value="Glutathione-S-Trfase_C_sf"/>
</dbReference>
<dbReference type="PANTHER" id="PTHR44188:SF1">
    <property type="entry name" value="GDAP1, ISOFORM A"/>
    <property type="match status" value="1"/>
</dbReference>
<feature type="domain" description="GST N-terminal" evidence="2">
    <location>
        <begin position="64"/>
        <end position="145"/>
    </location>
</feature>
<dbReference type="Gene3D" id="3.40.30.10">
    <property type="entry name" value="Glutaredoxin"/>
    <property type="match status" value="1"/>
</dbReference>
<accession>A0ABY6Q585</accession>
<feature type="domain" description="GST C-terminal" evidence="3">
    <location>
        <begin position="151"/>
        <end position="335"/>
    </location>
</feature>
<evidence type="ECO:0000313" key="5">
    <source>
        <dbReference type="Proteomes" id="UP001317963"/>
    </source>
</evidence>
<dbReference type="InterPro" id="IPR004045">
    <property type="entry name" value="Glutathione_S-Trfase_N"/>
</dbReference>
<evidence type="ECO:0000256" key="1">
    <source>
        <dbReference type="ARBA" id="ARBA00007409"/>
    </source>
</evidence>
<dbReference type="SUPFAM" id="SSF52833">
    <property type="entry name" value="Thioredoxin-like"/>
    <property type="match status" value="1"/>
</dbReference>
<dbReference type="InterPro" id="IPR010987">
    <property type="entry name" value="Glutathione-S-Trfase_C-like"/>
</dbReference>
<dbReference type="PROSITE" id="PS50405">
    <property type="entry name" value="GST_CTER"/>
    <property type="match status" value="1"/>
</dbReference>
<dbReference type="Gene3D" id="1.20.1050.10">
    <property type="match status" value="1"/>
</dbReference>
<keyword evidence="5" id="KW-1185">Reference proteome</keyword>
<organism evidence="4 5">
    <name type="scientific">Candidatus Paraluminiphilus aquimaris</name>
    <dbReference type="NCBI Taxonomy" id="2518994"/>
    <lineage>
        <taxon>Bacteria</taxon>
        <taxon>Pseudomonadati</taxon>
        <taxon>Pseudomonadota</taxon>
        <taxon>Gammaproteobacteria</taxon>
        <taxon>Cellvibrionales</taxon>
        <taxon>Halieaceae</taxon>
        <taxon>Candidatus Paraluminiphilus</taxon>
    </lineage>
</organism>
<dbReference type="PANTHER" id="PTHR44188">
    <property type="entry name" value="GDAP1, ISOFORM A"/>
    <property type="match status" value="1"/>
</dbReference>
<evidence type="ECO:0000259" key="2">
    <source>
        <dbReference type="PROSITE" id="PS50404"/>
    </source>
</evidence>
<dbReference type="Pfam" id="PF13417">
    <property type="entry name" value="GST_N_3"/>
    <property type="match status" value="1"/>
</dbReference>
<reference evidence="4 5" key="1">
    <citation type="submission" date="2019-02" db="EMBL/GenBank/DDBJ databases">
        <title>Halieaceae_genomes.</title>
        <authorList>
            <person name="Li S.-H."/>
        </authorList>
    </citation>
    <scope>NUCLEOTIDE SEQUENCE [LARGE SCALE GENOMIC DNA]</scope>
    <source>
        <strain evidence="4 5">JH123</strain>
    </source>
</reference>
<dbReference type="PROSITE" id="PS50404">
    <property type="entry name" value="GST_NTER"/>
    <property type="match status" value="1"/>
</dbReference>
<sequence length="351" mass="38642">MWASQAGGAFYGCCRSLLSAGYISCLCCVDPLVADLRLKPVYATDPALVDAPLTDVPNQWAPAKGIHLYHFPLSLDSQKVRQGLEELGVKWHSHVILLPLQQQFSPSYVRINSRCVVPTLVIDGNVSTDTINILNTLASRFGPTNKCFETSEEEGACVNDWVDRAADLFIEALTYGEIEGVKKPFPIGGASQGGSYHQKKVELLSGLIETYKNDPTLRAAYEKKRAVIEATQGAMVTAGQIPAIISATKAELVELQTQLQTGPFNKGGWLASDTFSLADIQWGAVLYRLRWLGLQPLLWEEDSIISAYAEKLFARDSFQKGVVQWSKVGRKVVLPAIRYKLLKAIGLKRDL</sequence>
<dbReference type="InterPro" id="IPR036249">
    <property type="entry name" value="Thioredoxin-like_sf"/>
</dbReference>
<dbReference type="CDD" id="cd00570">
    <property type="entry name" value="GST_N_family"/>
    <property type="match status" value="1"/>
</dbReference>
<dbReference type="SUPFAM" id="SSF47616">
    <property type="entry name" value="GST C-terminal domain-like"/>
    <property type="match status" value="1"/>
</dbReference>
<protein>
    <submittedName>
        <fullName evidence="4">Glutathione S-transferase family protein</fullName>
    </submittedName>
</protein>
<comment type="similarity">
    <text evidence="1">Belongs to the GST superfamily.</text>
</comment>